<dbReference type="PANTHER" id="PTHR13906">
    <property type="entry name" value="PORCUPINE"/>
    <property type="match status" value="1"/>
</dbReference>
<name>A0A7J5ZHI1_DISMA</name>
<organism evidence="9 10">
    <name type="scientific">Dissostichus mawsoni</name>
    <name type="common">Antarctic cod</name>
    <dbReference type="NCBI Taxonomy" id="36200"/>
    <lineage>
        <taxon>Eukaryota</taxon>
        <taxon>Metazoa</taxon>
        <taxon>Chordata</taxon>
        <taxon>Craniata</taxon>
        <taxon>Vertebrata</taxon>
        <taxon>Euteleostomi</taxon>
        <taxon>Actinopterygii</taxon>
        <taxon>Neopterygii</taxon>
        <taxon>Teleostei</taxon>
        <taxon>Neoteleostei</taxon>
        <taxon>Acanthomorphata</taxon>
        <taxon>Eupercaria</taxon>
        <taxon>Perciformes</taxon>
        <taxon>Notothenioidei</taxon>
        <taxon>Nototheniidae</taxon>
        <taxon>Dissostichus</taxon>
    </lineage>
</organism>
<dbReference type="InterPro" id="IPR004299">
    <property type="entry name" value="MBOAT_fam"/>
</dbReference>
<keyword evidence="4" id="KW-0256">Endoplasmic reticulum</keyword>
<feature type="transmembrane region" description="Helical" evidence="8">
    <location>
        <begin position="319"/>
        <end position="345"/>
    </location>
</feature>
<evidence type="ECO:0000313" key="9">
    <source>
        <dbReference type="EMBL" id="KAF3859858.1"/>
    </source>
</evidence>
<dbReference type="AlphaFoldDB" id="A0A7J5ZHI1"/>
<dbReference type="GO" id="GO:0061355">
    <property type="term" value="P:Wnt protein secretion"/>
    <property type="evidence" value="ECO:0007669"/>
    <property type="project" value="TreeGrafter"/>
</dbReference>
<keyword evidence="6 8" id="KW-0472">Membrane</keyword>
<dbReference type="PANTHER" id="PTHR13906:SF23">
    <property type="entry name" value="PORCUPINE O-ACYLTRANSFERASE LIKE"/>
    <property type="match status" value="1"/>
</dbReference>
<evidence type="ECO:0000256" key="3">
    <source>
        <dbReference type="ARBA" id="ARBA00022692"/>
    </source>
</evidence>
<dbReference type="Pfam" id="PF03062">
    <property type="entry name" value="MBOAT"/>
    <property type="match status" value="1"/>
</dbReference>
<evidence type="ECO:0000256" key="6">
    <source>
        <dbReference type="ARBA" id="ARBA00023136"/>
    </source>
</evidence>
<evidence type="ECO:0000256" key="7">
    <source>
        <dbReference type="ARBA" id="ARBA00023315"/>
    </source>
</evidence>
<protein>
    <recommendedName>
        <fullName evidence="11">Porcupine O-acyltransferase</fullName>
    </recommendedName>
</protein>
<gene>
    <name evidence="9" type="ORF">F7725_000113</name>
</gene>
<comment type="subcellular location">
    <subcellularLocation>
        <location evidence="1">Endoplasmic reticulum membrane</location>
        <topology evidence="1">Multi-pass membrane protein</topology>
    </subcellularLocation>
</comment>
<keyword evidence="2" id="KW-0808">Transferase</keyword>
<evidence type="ECO:0000256" key="1">
    <source>
        <dbReference type="ARBA" id="ARBA00004477"/>
    </source>
</evidence>
<feature type="transmembrane region" description="Helical" evidence="8">
    <location>
        <begin position="171"/>
        <end position="189"/>
    </location>
</feature>
<dbReference type="Proteomes" id="UP000518266">
    <property type="component" value="Unassembled WGS sequence"/>
</dbReference>
<dbReference type="GO" id="GO:1990698">
    <property type="term" value="F:palmitoleoyltransferase activity"/>
    <property type="evidence" value="ECO:0007669"/>
    <property type="project" value="TreeGrafter"/>
</dbReference>
<keyword evidence="3 8" id="KW-0812">Transmembrane</keyword>
<keyword evidence="5 8" id="KW-1133">Transmembrane helix</keyword>
<dbReference type="GO" id="GO:0017147">
    <property type="term" value="F:Wnt-protein binding"/>
    <property type="evidence" value="ECO:0007669"/>
    <property type="project" value="TreeGrafter"/>
</dbReference>
<dbReference type="InterPro" id="IPR049941">
    <property type="entry name" value="LPLAT_7/PORCN-like"/>
</dbReference>
<evidence type="ECO:0000256" key="2">
    <source>
        <dbReference type="ARBA" id="ARBA00022679"/>
    </source>
</evidence>
<dbReference type="EMBL" id="JAAKFY010000002">
    <property type="protein sequence ID" value="KAF3859858.1"/>
    <property type="molecule type" value="Genomic_DNA"/>
</dbReference>
<dbReference type="GO" id="GO:0030258">
    <property type="term" value="P:lipid modification"/>
    <property type="evidence" value="ECO:0007669"/>
    <property type="project" value="TreeGrafter"/>
</dbReference>
<evidence type="ECO:0000256" key="4">
    <source>
        <dbReference type="ARBA" id="ARBA00022824"/>
    </source>
</evidence>
<feature type="transmembrane region" description="Helical" evidence="8">
    <location>
        <begin position="201"/>
        <end position="221"/>
    </location>
</feature>
<evidence type="ECO:0000256" key="5">
    <source>
        <dbReference type="ARBA" id="ARBA00022989"/>
    </source>
</evidence>
<keyword evidence="10" id="KW-1185">Reference proteome</keyword>
<keyword evidence="7" id="KW-0012">Acyltransferase</keyword>
<feature type="transmembrane region" description="Helical" evidence="8">
    <location>
        <begin position="99"/>
        <end position="122"/>
    </location>
</feature>
<accession>A0A7J5ZHI1</accession>
<comment type="caution">
    <text evidence="9">The sequence shown here is derived from an EMBL/GenBank/DDBJ whole genome shotgun (WGS) entry which is preliminary data.</text>
</comment>
<reference evidence="9 10" key="1">
    <citation type="submission" date="2020-03" db="EMBL/GenBank/DDBJ databases">
        <title>Dissostichus mawsoni Genome sequencing and assembly.</title>
        <authorList>
            <person name="Park H."/>
        </authorList>
    </citation>
    <scope>NUCLEOTIDE SEQUENCE [LARGE SCALE GENOMIC DNA]</scope>
    <source>
        <strain evidence="9">DM0001</strain>
        <tissue evidence="9">Muscle</tissue>
    </source>
</reference>
<dbReference type="GO" id="GO:0005789">
    <property type="term" value="C:endoplasmic reticulum membrane"/>
    <property type="evidence" value="ECO:0007669"/>
    <property type="project" value="UniProtKB-SubCell"/>
</dbReference>
<evidence type="ECO:0008006" key="11">
    <source>
        <dbReference type="Google" id="ProtNLM"/>
    </source>
</evidence>
<evidence type="ECO:0000313" key="10">
    <source>
        <dbReference type="Proteomes" id="UP000518266"/>
    </source>
</evidence>
<dbReference type="OrthoDB" id="5968863at2759"/>
<proteinExistence type="predicted"/>
<sequence length="433" mass="47695">MEDCSWTHEAVRLSAQPTALEREPARDDPAAAAVVSNSEIAVFLRMELSVRLVVLQQLWEGCGVSTVQQGGQQLGGLLLLCLACRLCFRLGGESTVKHVVSVLAGVYGLFLFFQLHMLWVLLLSVLCYLVCSSADTPAAEASSSLSSSSSTSLLELHLIDMVTWHKIRAQFLGYVLFVGTVVFGPWISFSTYQNAIEGKKLVCLLVSTCVAPYLFPLFIPIHGNTITQKWLHAYENAVSFHFSNYFVVKALAWAGAGATEEKDNIRWDMSVVKPLSVEMPRSMVLVVTSWNIPMSRWLKTYAFKNAMKLGTFPAILVTYTASALLHGLSFHLGAVLLSLGFITYVEHGTEKSLPPSSVPVSSPGPAPRLQPSAQEDLLGDVAEPGFQPPGHLPPHLPGLYGYTAIHTVQRWSELNWASHWVMLACWVFYRLIL</sequence>
<evidence type="ECO:0000256" key="8">
    <source>
        <dbReference type="SAM" id="Phobius"/>
    </source>
</evidence>